<dbReference type="AlphaFoldDB" id="A0A239J0C6"/>
<keyword evidence="1" id="KW-0812">Transmembrane</keyword>
<dbReference type="STRING" id="1215104.GCA_000730585_00103"/>
<feature type="transmembrane region" description="Helical" evidence="1">
    <location>
        <begin position="39"/>
        <end position="59"/>
    </location>
</feature>
<organism evidence="3 4">
    <name type="scientific">Pseudomonas japonica</name>
    <dbReference type="NCBI Taxonomy" id="256466"/>
    <lineage>
        <taxon>Bacteria</taxon>
        <taxon>Pseudomonadati</taxon>
        <taxon>Pseudomonadota</taxon>
        <taxon>Gammaproteobacteria</taxon>
        <taxon>Pseudomonadales</taxon>
        <taxon>Pseudomonadaceae</taxon>
        <taxon>Pseudomonas</taxon>
    </lineage>
</organism>
<protein>
    <submittedName>
        <fullName evidence="3">Uncharacterized membrane protein</fullName>
    </submittedName>
</protein>
<keyword evidence="4" id="KW-1185">Reference proteome</keyword>
<accession>A0A239J0C6</accession>
<gene>
    <name evidence="3" type="ORF">SAMN05444352_12096</name>
</gene>
<evidence type="ECO:0000313" key="3">
    <source>
        <dbReference type="EMBL" id="SNS99290.1"/>
    </source>
</evidence>
<evidence type="ECO:0000259" key="2">
    <source>
        <dbReference type="Pfam" id="PF13400"/>
    </source>
</evidence>
<evidence type="ECO:0000313" key="4">
    <source>
        <dbReference type="Proteomes" id="UP000198407"/>
    </source>
</evidence>
<feature type="domain" description="Putative Flp pilus-assembly TadG-like N-terminal" evidence="2">
    <location>
        <begin position="38"/>
        <end position="84"/>
    </location>
</feature>
<reference evidence="4" key="1">
    <citation type="submission" date="2017-06" db="EMBL/GenBank/DDBJ databases">
        <authorList>
            <person name="Varghese N."/>
            <person name="Submissions S."/>
        </authorList>
    </citation>
    <scope>NUCLEOTIDE SEQUENCE [LARGE SCALE GENOMIC DNA]</scope>
    <source>
        <strain evidence="4">DSM 22348</strain>
    </source>
</reference>
<evidence type="ECO:0000256" key="1">
    <source>
        <dbReference type="SAM" id="Phobius"/>
    </source>
</evidence>
<sequence>MQATGHILDYTGCTHARCTAHAGKGVLVSPRFAKRQRGAIGLMAALTLAVALAFGLLVADGGRLYMEQRNLQRVVDMAALEAAGQSARCTGSGVQAAALANAAAARNGFSVGNGNTLVTNCGKVATGASSLRGFTVDASIAEAIRVAGSTTVSSSFAAGIRDLMAGRNLSSTTVLHAQAVATAIPKAMLRLRSTLATMDTQKSVLLNALLDPLGGRISLDAVGWQGIANTDIKLLDFLDQLAIDVNVGAGHYDELLAKKITATKLIQAAATVLAQSSAAADVVTNLGRIVVGADNSTLIQLGDILDLQNGTAAAGLDASLKVIDLIQATALLAAKNSAAIVQIPLNLLGLVSGTIRLKVIEPEQLSAVGNPATDDIEVHTAQVHALVSLNLPILNTLTGLTNAVLSLASPLTTLINNLLSLNLNGTLQSLGCALGVPCKVSDIKLMPGVQSIQIGLEIAQASSKVSDYSCTPNKQLTAATKSSALHVAVGTFNPPEAFFNDGVTSVKAIPLIDFGTNVCTSILGLGTSCGTRVPLVGGGVGFVINTHVLSSSTNPDAANDVVFSGEYAPPGLSQRAVYKTATSNLNLVSSLNGTLTGVELLTYKPMGSNPLGEVVTSATSLLTTVKNILLPQLTTLLGRLADPLINSLLKVLGIDLMVVDVGVNMDCGRAQLVI</sequence>
<dbReference type="InterPro" id="IPR028087">
    <property type="entry name" value="Tad_N"/>
</dbReference>
<keyword evidence="1" id="KW-0472">Membrane</keyword>
<keyword evidence="1" id="KW-1133">Transmembrane helix</keyword>
<dbReference type="EMBL" id="FZOL01000020">
    <property type="protein sequence ID" value="SNS99290.1"/>
    <property type="molecule type" value="Genomic_DNA"/>
</dbReference>
<proteinExistence type="predicted"/>
<dbReference type="Proteomes" id="UP000198407">
    <property type="component" value="Unassembled WGS sequence"/>
</dbReference>
<dbReference type="Pfam" id="PF13400">
    <property type="entry name" value="Tad"/>
    <property type="match status" value="1"/>
</dbReference>
<name>A0A239J0C6_9PSED</name>